<evidence type="ECO:0000256" key="6">
    <source>
        <dbReference type="ARBA" id="ARBA00023154"/>
    </source>
</evidence>
<proteinExistence type="inferred from homology"/>
<dbReference type="SUPFAM" id="SSF54506">
    <property type="entry name" value="Diaminopimelate epimerase-like"/>
    <property type="match status" value="2"/>
</dbReference>
<evidence type="ECO:0000256" key="9">
    <source>
        <dbReference type="HAMAP-Rule" id="MF_00197"/>
    </source>
</evidence>
<dbReference type="EC" id="5.1.1.7" evidence="3 9"/>
<protein>
    <recommendedName>
        <fullName evidence="3 9">Diaminopimelate epimerase</fullName>
        <shortName evidence="9">DAP epimerase</shortName>
        <ecNumber evidence="3 9">5.1.1.7</ecNumber>
    </recommendedName>
    <alternativeName>
        <fullName evidence="9">PLP-independent amino acid racemase</fullName>
    </alternativeName>
</protein>
<dbReference type="Pfam" id="PF01678">
    <property type="entry name" value="DAP_epimerase"/>
    <property type="match status" value="2"/>
</dbReference>
<dbReference type="Gene3D" id="3.10.310.10">
    <property type="entry name" value="Diaminopimelate Epimerase, Chain A, domain 1"/>
    <property type="match status" value="2"/>
</dbReference>
<dbReference type="PROSITE" id="PS01326">
    <property type="entry name" value="DAP_EPIMERASE"/>
    <property type="match status" value="1"/>
</dbReference>
<evidence type="ECO:0000313" key="12">
    <source>
        <dbReference type="Proteomes" id="UP000724672"/>
    </source>
</evidence>
<evidence type="ECO:0000256" key="8">
    <source>
        <dbReference type="ARBA" id="ARBA00051712"/>
    </source>
</evidence>
<comment type="subunit">
    <text evidence="9">Homodimer.</text>
</comment>
<feature type="binding site" evidence="9">
    <location>
        <position position="160"/>
    </location>
    <ligand>
        <name>substrate</name>
    </ligand>
</feature>
<evidence type="ECO:0000256" key="4">
    <source>
        <dbReference type="ARBA" id="ARBA00022490"/>
    </source>
</evidence>
<reference evidence="11" key="1">
    <citation type="submission" date="2019-12" db="EMBL/GenBank/DDBJ databases">
        <title>Clostridiaceae gen. nov. sp. nov., isolated from sediment in Xinjiang, China.</title>
        <authorList>
            <person name="Zhang R."/>
        </authorList>
    </citation>
    <scope>NUCLEOTIDE SEQUENCE</scope>
    <source>
        <strain evidence="11">D2Q-11</strain>
    </source>
</reference>
<gene>
    <name evidence="9" type="primary">dapF</name>
    <name evidence="11" type="ORF">GOQ27_14740</name>
</gene>
<feature type="binding site" evidence="9">
    <location>
        <begin position="211"/>
        <end position="212"/>
    </location>
    <ligand>
        <name>substrate</name>
    </ligand>
</feature>
<feature type="active site" description="Proton donor" evidence="9">
    <location>
        <position position="72"/>
    </location>
</feature>
<feature type="binding site" evidence="9">
    <location>
        <begin position="221"/>
        <end position="222"/>
    </location>
    <ligand>
        <name>substrate</name>
    </ligand>
</feature>
<keyword evidence="6 9" id="KW-0457">Lysine biosynthesis</keyword>
<evidence type="ECO:0000256" key="5">
    <source>
        <dbReference type="ARBA" id="ARBA00022605"/>
    </source>
</evidence>
<comment type="catalytic activity">
    <reaction evidence="8 9">
        <text>(2S,6S)-2,6-diaminopimelate = meso-2,6-diaminopimelate</text>
        <dbReference type="Rhea" id="RHEA:15393"/>
        <dbReference type="ChEBI" id="CHEBI:57609"/>
        <dbReference type="ChEBI" id="CHEBI:57791"/>
        <dbReference type="EC" id="5.1.1.7"/>
    </reaction>
</comment>
<name>A0A942UW79_9FIRM</name>
<dbReference type="NCBIfam" id="TIGR00652">
    <property type="entry name" value="DapF"/>
    <property type="match status" value="1"/>
</dbReference>
<feature type="site" description="Could be important to modulate the pK values of the two catalytic cysteine residues" evidence="9">
    <location>
        <position position="211"/>
    </location>
</feature>
<dbReference type="PANTHER" id="PTHR31689:SF0">
    <property type="entry name" value="DIAMINOPIMELATE EPIMERASE"/>
    <property type="match status" value="1"/>
</dbReference>
<comment type="similarity">
    <text evidence="2 9">Belongs to the diaminopimelate epimerase family.</text>
</comment>
<dbReference type="InterPro" id="IPR018510">
    <property type="entry name" value="DAP_epimerase_AS"/>
</dbReference>
<feature type="binding site" evidence="9">
    <location>
        <begin position="73"/>
        <end position="74"/>
    </location>
    <ligand>
        <name>substrate</name>
    </ligand>
</feature>
<evidence type="ECO:0000256" key="7">
    <source>
        <dbReference type="ARBA" id="ARBA00023235"/>
    </source>
</evidence>
<comment type="caution">
    <text evidence="11">The sequence shown here is derived from an EMBL/GenBank/DDBJ whole genome shotgun (WGS) entry which is preliminary data.</text>
</comment>
<dbReference type="Proteomes" id="UP000724672">
    <property type="component" value="Unassembled WGS sequence"/>
</dbReference>
<dbReference type="FunFam" id="3.10.310.10:FF:000001">
    <property type="entry name" value="Diaminopimelate epimerase"/>
    <property type="match status" value="1"/>
</dbReference>
<comment type="subcellular location">
    <subcellularLocation>
        <location evidence="9">Cytoplasm</location>
    </subcellularLocation>
</comment>
<feature type="binding site" evidence="9">
    <location>
        <position position="63"/>
    </location>
    <ligand>
        <name>substrate</name>
    </ligand>
</feature>
<dbReference type="RefSeq" id="WP_203367645.1">
    <property type="nucleotide sequence ID" value="NZ_WSFT01000053.1"/>
</dbReference>
<dbReference type="PANTHER" id="PTHR31689">
    <property type="entry name" value="DIAMINOPIMELATE EPIMERASE, CHLOROPLASTIC"/>
    <property type="match status" value="1"/>
</dbReference>
<feature type="site" description="Could be important to modulate the pK values of the two catalytic cysteine residues" evidence="9">
    <location>
        <position position="162"/>
    </location>
</feature>
<evidence type="ECO:0000256" key="3">
    <source>
        <dbReference type="ARBA" id="ARBA00013080"/>
    </source>
</evidence>
<keyword evidence="7 9" id="KW-0413">Isomerase</keyword>
<keyword evidence="4 9" id="KW-0963">Cytoplasm</keyword>
<evidence type="ECO:0000313" key="11">
    <source>
        <dbReference type="EMBL" id="MBS4539728.1"/>
    </source>
</evidence>
<dbReference type="HAMAP" id="MF_00197">
    <property type="entry name" value="DAP_epimerase"/>
    <property type="match status" value="1"/>
</dbReference>
<dbReference type="AlphaFoldDB" id="A0A942UW79"/>
<dbReference type="GO" id="GO:0008837">
    <property type="term" value="F:diaminopimelate epimerase activity"/>
    <property type="evidence" value="ECO:0007669"/>
    <property type="project" value="UniProtKB-UniRule"/>
</dbReference>
<evidence type="ECO:0000256" key="2">
    <source>
        <dbReference type="ARBA" id="ARBA00010219"/>
    </source>
</evidence>
<dbReference type="GO" id="GO:0009089">
    <property type="term" value="P:lysine biosynthetic process via diaminopimelate"/>
    <property type="evidence" value="ECO:0007669"/>
    <property type="project" value="UniProtKB-UniRule"/>
</dbReference>
<feature type="binding site" evidence="9">
    <location>
        <position position="193"/>
    </location>
    <ligand>
        <name>substrate</name>
    </ligand>
</feature>
<feature type="active site" evidence="10">
    <location>
        <position position="72"/>
    </location>
</feature>
<keyword evidence="12" id="KW-1185">Reference proteome</keyword>
<sequence length="274" mass="30235">MLNFSKYHGLGNDFIIIDGRSDNNEDYSKLAKEICHRNLGIGGDGLIIIKESHKNDIRMQIFNIDGSEAPMCGNGIRCFAKYVYENDILCKDSFIVETLAGPVKIRIIKSDGKESIIQANMGKAHYKGEGIPIGDEKGFINKEIVIDDTPIRISTIDLGNIHTVLFVDDLDKVDVDKIGPMIEKHDLFPNKTNVNFCEIIDKQNIKLVTWERGVGKTLACGTGASASAVISTLIHDTDNHITLHLPGGDVDINTENEDVYMTGPAEIICKGIYL</sequence>
<feature type="binding site" evidence="9">
    <location>
        <position position="12"/>
    </location>
    <ligand>
        <name>substrate</name>
    </ligand>
</feature>
<feature type="active site" description="Proton acceptor" evidence="9">
    <location>
        <position position="220"/>
    </location>
</feature>
<organism evidence="11 12">
    <name type="scientific">Anaeromonas frigoriresistens</name>
    <dbReference type="NCBI Taxonomy" id="2683708"/>
    <lineage>
        <taxon>Bacteria</taxon>
        <taxon>Bacillati</taxon>
        <taxon>Bacillota</taxon>
        <taxon>Tissierellia</taxon>
        <taxon>Tissierellales</taxon>
        <taxon>Thermohalobacteraceae</taxon>
        <taxon>Anaeromonas</taxon>
    </lineage>
</organism>
<evidence type="ECO:0000256" key="10">
    <source>
        <dbReference type="PROSITE-ProRule" id="PRU10125"/>
    </source>
</evidence>
<dbReference type="GO" id="GO:0005829">
    <property type="term" value="C:cytosol"/>
    <property type="evidence" value="ECO:0007669"/>
    <property type="project" value="TreeGrafter"/>
</dbReference>
<dbReference type="EMBL" id="WSFT01000053">
    <property type="protein sequence ID" value="MBS4539728.1"/>
    <property type="molecule type" value="Genomic_DNA"/>
</dbReference>
<dbReference type="InterPro" id="IPR001653">
    <property type="entry name" value="DAP_epimerase_DapF"/>
</dbReference>
<keyword evidence="5 9" id="KW-0028">Amino-acid biosynthesis</keyword>
<comment type="function">
    <text evidence="9">Catalyzes the stereoinversion of LL-2,6-diaminopimelate (L,L-DAP) to meso-diaminopimelate (meso-DAP), a precursor of L-lysine and an essential component of the bacterial peptidoglycan.</text>
</comment>
<accession>A0A942UW79</accession>
<evidence type="ECO:0000256" key="1">
    <source>
        <dbReference type="ARBA" id="ARBA00005196"/>
    </source>
</evidence>
<comment type="caution">
    <text evidence="9">Lacks conserved residue(s) required for the propagation of feature annotation.</text>
</comment>
<comment type="pathway">
    <text evidence="1 9">Amino-acid biosynthesis; L-lysine biosynthesis via DAP pathway; DL-2,6-diaminopimelate from LL-2,6-diaminopimelate: step 1/1.</text>
</comment>